<dbReference type="Gene3D" id="3.40.630.30">
    <property type="match status" value="1"/>
</dbReference>
<sequence>MPTHDLAIRPASPADAEALLDIYAPYVRDTAVTFEYDVPSLAEFRRRIETTLVRHPWLVAEQAGTVCGYAYTGPFKGRAAYDWSAETSVYVRRDLRDGGVGSALYRELERISQAQGIVNLYACIACTDAEDDRLTNASIAFHERRGYRLAGTFPHCAYKFDRWYDMAWMSKQLTPLPETPKPLVPYSHGSF</sequence>
<organism evidence="4 5">
    <name type="scientific">Xiamenia xianingshaonis</name>
    <dbReference type="NCBI Taxonomy" id="2682776"/>
    <lineage>
        <taxon>Bacteria</taxon>
        <taxon>Bacillati</taxon>
        <taxon>Actinomycetota</taxon>
        <taxon>Coriobacteriia</taxon>
        <taxon>Eggerthellales</taxon>
        <taxon>Eggerthellaceae</taxon>
        <taxon>Xiamenia</taxon>
    </lineage>
</organism>
<dbReference type="CDD" id="cd04301">
    <property type="entry name" value="NAT_SF"/>
    <property type="match status" value="1"/>
</dbReference>
<dbReference type="InterPro" id="IPR016181">
    <property type="entry name" value="Acyl_CoA_acyltransferase"/>
</dbReference>
<keyword evidence="5" id="KW-1185">Reference proteome</keyword>
<dbReference type="Pfam" id="PF13420">
    <property type="entry name" value="Acetyltransf_4"/>
    <property type="match status" value="1"/>
</dbReference>
<keyword evidence="2" id="KW-0012">Acyltransferase</keyword>
<dbReference type="EMBL" id="WPCR01000002">
    <property type="protein sequence ID" value="NHM13520.1"/>
    <property type="molecule type" value="Genomic_DNA"/>
</dbReference>
<comment type="caution">
    <text evidence="4">The sequence shown here is derived from an EMBL/GenBank/DDBJ whole genome shotgun (WGS) entry which is preliminary data.</text>
</comment>
<keyword evidence="1" id="KW-0808">Transferase</keyword>
<reference evidence="4 5" key="1">
    <citation type="submission" date="2019-11" db="EMBL/GenBank/DDBJ databases">
        <title>Eggerthellaceae novel genus isolated from the rectal contents of marmort.</title>
        <authorList>
            <person name="Zhang G."/>
        </authorList>
    </citation>
    <scope>NUCLEOTIDE SEQUENCE [LARGE SCALE GENOMIC DNA]</scope>
    <source>
        <strain evidence="5">zg-886</strain>
    </source>
</reference>
<name>A0ABX0IFX6_9ACTN</name>
<evidence type="ECO:0000313" key="5">
    <source>
        <dbReference type="Proteomes" id="UP000636394"/>
    </source>
</evidence>
<dbReference type="PROSITE" id="PS51186">
    <property type="entry name" value="GNAT"/>
    <property type="match status" value="1"/>
</dbReference>
<dbReference type="InterPro" id="IPR000182">
    <property type="entry name" value="GNAT_dom"/>
</dbReference>
<dbReference type="RefSeq" id="WP_166338442.1">
    <property type="nucleotide sequence ID" value="NZ_WPCR01000002.1"/>
</dbReference>
<gene>
    <name evidence="4" type="ORF">GMI68_01825</name>
</gene>
<dbReference type="SUPFAM" id="SSF55729">
    <property type="entry name" value="Acyl-CoA N-acyltransferases (Nat)"/>
    <property type="match status" value="1"/>
</dbReference>
<evidence type="ECO:0000313" key="4">
    <source>
        <dbReference type="EMBL" id="NHM13520.1"/>
    </source>
</evidence>
<accession>A0ABX0IFX6</accession>
<evidence type="ECO:0000256" key="1">
    <source>
        <dbReference type="ARBA" id="ARBA00022679"/>
    </source>
</evidence>
<dbReference type="Proteomes" id="UP000636394">
    <property type="component" value="Unassembled WGS sequence"/>
</dbReference>
<dbReference type="PANTHER" id="PTHR43072:SF23">
    <property type="entry name" value="UPF0039 PROTEIN C11D3.02C"/>
    <property type="match status" value="1"/>
</dbReference>
<dbReference type="PANTHER" id="PTHR43072">
    <property type="entry name" value="N-ACETYLTRANSFERASE"/>
    <property type="match status" value="1"/>
</dbReference>
<feature type="domain" description="N-acetyltransferase" evidence="3">
    <location>
        <begin position="6"/>
        <end position="174"/>
    </location>
</feature>
<evidence type="ECO:0000256" key="2">
    <source>
        <dbReference type="ARBA" id="ARBA00023315"/>
    </source>
</evidence>
<proteinExistence type="predicted"/>
<protein>
    <submittedName>
        <fullName evidence="4">GNAT family N-acetyltransferase</fullName>
    </submittedName>
</protein>
<evidence type="ECO:0000259" key="3">
    <source>
        <dbReference type="PROSITE" id="PS51186"/>
    </source>
</evidence>